<organism evidence="1 2">
    <name type="scientific">Pandoravirus inopinatum</name>
    <dbReference type="NCBI Taxonomy" id="1605721"/>
    <lineage>
        <taxon>Viruses</taxon>
        <taxon>Pandoravirus</taxon>
    </lineage>
</organism>
<proteinExistence type="predicted"/>
<dbReference type="GeneID" id="23462240"/>
<protein>
    <submittedName>
        <fullName evidence="1">Uncharacterized protein</fullName>
    </submittedName>
</protein>
<sequence length="164" mass="17979">MGFLKERTDTKGSQWWPVTRHARTHACARTHTVSSAMIRASSVVASHVRAGWRSIAADTKNAQPSPPAGAFRQALLEAINKALCARNLVDHDVDEEDALSAALCAIDAYLATPEARLLCPVVACLSARNFETLARDAVRAHRWRAILTRPRQNTDDANADDETH</sequence>
<dbReference type="EMBL" id="KP136319">
    <property type="protein sequence ID" value="AJF97323.1"/>
    <property type="molecule type" value="Genomic_DNA"/>
</dbReference>
<evidence type="ECO:0000313" key="1">
    <source>
        <dbReference type="EMBL" id="AJF97323.1"/>
    </source>
</evidence>
<dbReference type="KEGG" id="vg:23462240"/>
<dbReference type="RefSeq" id="YP_009119558.1">
    <property type="nucleotide sequence ID" value="NC_026440.1"/>
</dbReference>
<evidence type="ECO:0000313" key="2">
    <source>
        <dbReference type="Proteomes" id="UP000202511"/>
    </source>
</evidence>
<accession>A0A0B5IX61</accession>
<reference evidence="1 2" key="1">
    <citation type="journal article" date="2015" name="Parasitol. Res.">
        <title>Viruses in close associations with free-living amoebae.</title>
        <authorList>
            <person name="Scheid P."/>
        </authorList>
    </citation>
    <scope>NUCLEOTIDE SEQUENCE [LARGE SCALE GENOMIC DNA]</scope>
    <source>
        <strain evidence="1">KlaHel</strain>
    </source>
</reference>
<dbReference type="Proteomes" id="UP000202511">
    <property type="component" value="Segment"/>
</dbReference>
<name>A0A0B5IX61_9VIRU</name>